<name>A0A1A6DYI0_9BURK</name>
<dbReference type="OrthoDB" id="570545at2"/>
<dbReference type="Proteomes" id="UP000091969">
    <property type="component" value="Unassembled WGS sequence"/>
</dbReference>
<protein>
    <submittedName>
        <fullName evidence="2">Glycosyl transferase</fullName>
    </submittedName>
</protein>
<evidence type="ECO:0000259" key="1">
    <source>
        <dbReference type="Pfam" id="PF13439"/>
    </source>
</evidence>
<dbReference type="RefSeq" id="WP_068606485.1">
    <property type="nucleotide sequence ID" value="NZ_LZDH01000005.1"/>
</dbReference>
<organism evidence="2 3">
    <name type="scientific">Tepidimonas fonticaldi</name>
    <dbReference type="NCBI Taxonomy" id="1101373"/>
    <lineage>
        <taxon>Bacteria</taxon>
        <taxon>Pseudomonadati</taxon>
        <taxon>Pseudomonadota</taxon>
        <taxon>Betaproteobacteria</taxon>
        <taxon>Burkholderiales</taxon>
        <taxon>Tepidimonas</taxon>
    </lineage>
</organism>
<dbReference type="GO" id="GO:0016757">
    <property type="term" value="F:glycosyltransferase activity"/>
    <property type="evidence" value="ECO:0007669"/>
    <property type="project" value="UniProtKB-ARBA"/>
</dbReference>
<keyword evidence="2" id="KW-0808">Transferase</keyword>
<dbReference type="PANTHER" id="PTHR12526">
    <property type="entry name" value="GLYCOSYLTRANSFERASE"/>
    <property type="match status" value="1"/>
</dbReference>
<dbReference type="Pfam" id="PF13692">
    <property type="entry name" value="Glyco_trans_1_4"/>
    <property type="match status" value="1"/>
</dbReference>
<gene>
    <name evidence="2" type="ORF">A9O67_11345</name>
</gene>
<reference evidence="2 3" key="1">
    <citation type="submission" date="2016-06" db="EMBL/GenBank/DDBJ databases">
        <title>Genome sequence of Tepidimonas fonticaldi PL17.</title>
        <authorList>
            <person name="Pinnaka A.K."/>
        </authorList>
    </citation>
    <scope>NUCLEOTIDE SEQUENCE [LARGE SCALE GENOMIC DNA]</scope>
    <source>
        <strain evidence="2 3">PL17</strain>
    </source>
</reference>
<dbReference type="AlphaFoldDB" id="A0A1A6DYI0"/>
<dbReference type="InterPro" id="IPR028098">
    <property type="entry name" value="Glyco_trans_4-like_N"/>
</dbReference>
<dbReference type="Gene3D" id="3.40.50.2000">
    <property type="entry name" value="Glycogen Phosphorylase B"/>
    <property type="match status" value="2"/>
</dbReference>
<evidence type="ECO:0000313" key="3">
    <source>
        <dbReference type="Proteomes" id="UP000091969"/>
    </source>
</evidence>
<dbReference type="Pfam" id="PF13439">
    <property type="entry name" value="Glyco_transf_4"/>
    <property type="match status" value="1"/>
</dbReference>
<dbReference type="SUPFAM" id="SSF53756">
    <property type="entry name" value="UDP-Glycosyltransferase/glycogen phosphorylase"/>
    <property type="match status" value="1"/>
</dbReference>
<comment type="caution">
    <text evidence="2">The sequence shown here is derived from an EMBL/GenBank/DDBJ whole genome shotgun (WGS) entry which is preliminary data.</text>
</comment>
<sequence length="378" mass="40980">MSGRIAVFLPSLHGGGAERVMVTLANGFAARGYRVDLVLAAAQGPYLQDVSPQVRIVDLAAGRVIKALWPLARYLRRERPVALLSAMNHANVVAVLAHRLARVPCRLVVSEHINLSTEVARAQGLAARAVYALVPKLYPKADAVVAVSRDAAQDLERFAHLPAGSVQAIYNPFDLDRIERLAAEAPPHPWLQAGESRPVVVAIGRLTEQKDFPTLLRAFAAMRGRHRARLMILGEGELRPELEALAQSLGLGPDEVQMPGFVRNPFAYLARAALFVLSSRWEGLPGVLVEAMACGVPVVSTDCPSGPREILEGGRWGRLVPVGDALALAQAMEEVLTTPRQALPDVRMRARDFDQARAIDAYLRVLGLPPYPQGERAA</sequence>
<feature type="domain" description="Glycosyltransferase subfamily 4-like N-terminal" evidence="1">
    <location>
        <begin position="15"/>
        <end position="177"/>
    </location>
</feature>
<proteinExistence type="predicted"/>
<dbReference type="EMBL" id="LZDH01000005">
    <property type="protein sequence ID" value="OBS31908.1"/>
    <property type="molecule type" value="Genomic_DNA"/>
</dbReference>
<accession>A0A1A6DYI0</accession>
<evidence type="ECO:0000313" key="2">
    <source>
        <dbReference type="EMBL" id="OBS31908.1"/>
    </source>
</evidence>
<keyword evidence="3" id="KW-1185">Reference proteome</keyword>
<dbReference type="CDD" id="cd03811">
    <property type="entry name" value="GT4_GT28_WabH-like"/>
    <property type="match status" value="1"/>
</dbReference>
<dbReference type="STRING" id="1101373.A9O67_11345"/>